<name>A0A239C8G1_9BACT</name>
<dbReference type="Proteomes" id="UP000198324">
    <property type="component" value="Unassembled WGS sequence"/>
</dbReference>
<dbReference type="EMBL" id="FZOC01000007">
    <property type="protein sequence ID" value="SNS16400.1"/>
    <property type="molecule type" value="Genomic_DNA"/>
</dbReference>
<organism evidence="1 2">
    <name type="scientific">Humidesulfovibrio mexicanus</name>
    <dbReference type="NCBI Taxonomy" id="147047"/>
    <lineage>
        <taxon>Bacteria</taxon>
        <taxon>Pseudomonadati</taxon>
        <taxon>Thermodesulfobacteriota</taxon>
        <taxon>Desulfovibrionia</taxon>
        <taxon>Desulfovibrionales</taxon>
        <taxon>Desulfovibrionaceae</taxon>
        <taxon>Humidesulfovibrio</taxon>
    </lineage>
</organism>
<dbReference type="OrthoDB" id="9814992at2"/>
<sequence>MTLPTANPIPEKLIGFRVYNEGQDQIGLADVELPEIEFLTETTSGAGIAGEVESLVLGQTKSLSIKFKWRAFNGSSVSLLAPKGHQLDLRGSIQRFDAAAGTYEPQAMKIVVRCAPKKGGLGKLEMGKPMDNESELEVTYLKVWLGGTEVLEIDKLNYIFKVDGTDYLATVRANLGIEV</sequence>
<protein>
    <recommendedName>
        <fullName evidence="3">Phage major tail tube protein</fullName>
    </recommendedName>
</protein>
<evidence type="ECO:0000313" key="1">
    <source>
        <dbReference type="EMBL" id="SNS16400.1"/>
    </source>
</evidence>
<reference evidence="1 2" key="1">
    <citation type="submission" date="2017-06" db="EMBL/GenBank/DDBJ databases">
        <authorList>
            <person name="Kim H.J."/>
            <person name="Triplett B.A."/>
        </authorList>
    </citation>
    <scope>NUCLEOTIDE SEQUENCE [LARGE SCALE GENOMIC DNA]</scope>
    <source>
        <strain evidence="1 2">DSM 13116</strain>
    </source>
</reference>
<evidence type="ECO:0000313" key="2">
    <source>
        <dbReference type="Proteomes" id="UP000198324"/>
    </source>
</evidence>
<keyword evidence="2" id="KW-1185">Reference proteome</keyword>
<gene>
    <name evidence="1" type="ORF">SAMN04488503_3008</name>
</gene>
<dbReference type="AlphaFoldDB" id="A0A239C8G1"/>
<dbReference type="InterPro" id="IPR006498">
    <property type="entry name" value="Tail_tube"/>
</dbReference>
<dbReference type="RefSeq" id="WP_089275198.1">
    <property type="nucleotide sequence ID" value="NZ_FZOC01000007.1"/>
</dbReference>
<dbReference type="Pfam" id="PF04985">
    <property type="entry name" value="Phage_tube"/>
    <property type="match status" value="1"/>
</dbReference>
<accession>A0A239C8G1</accession>
<evidence type="ECO:0008006" key="3">
    <source>
        <dbReference type="Google" id="ProtNLM"/>
    </source>
</evidence>
<proteinExistence type="predicted"/>